<sequence>MTYRADPTGPAREREESLVNLAPAPAPARRVGRLHAPDSRLVGHLVTRVATHWDVVGPHRRPLYANPKERLEWRVAYVDHRPDLYCDDPAAVTHAASREIAGGHLVVDGADLHVTWLDGQEAEDAWRTLRW</sequence>
<accession>A0A2M8WUG3</accession>
<dbReference type="Proteomes" id="UP000231586">
    <property type="component" value="Unassembled WGS sequence"/>
</dbReference>
<proteinExistence type="predicted"/>
<gene>
    <name evidence="1" type="ORF">CLV34_0382</name>
</gene>
<keyword evidence="2" id="KW-1185">Reference proteome</keyword>
<dbReference type="AlphaFoldDB" id="A0A2M8WUG3"/>
<dbReference type="EMBL" id="PGTZ01000006">
    <property type="protein sequence ID" value="PJI94539.1"/>
    <property type="molecule type" value="Genomic_DNA"/>
</dbReference>
<name>A0A2M8WUG3_9MICO</name>
<protein>
    <submittedName>
        <fullName evidence="1">Uncharacterized protein</fullName>
    </submittedName>
</protein>
<reference evidence="1 2" key="1">
    <citation type="submission" date="2017-11" db="EMBL/GenBank/DDBJ databases">
        <title>Genomic Encyclopedia of Archaeal and Bacterial Type Strains, Phase II (KMG-II): From Individual Species to Whole Genera.</title>
        <authorList>
            <person name="Goeker M."/>
        </authorList>
    </citation>
    <scope>NUCLEOTIDE SEQUENCE [LARGE SCALE GENOMIC DNA]</scope>
    <source>
        <strain evidence="1 2">DSM 22413</strain>
    </source>
</reference>
<evidence type="ECO:0000313" key="1">
    <source>
        <dbReference type="EMBL" id="PJI94539.1"/>
    </source>
</evidence>
<organism evidence="1 2">
    <name type="scientific">Luteimicrobium subarcticum</name>
    <dbReference type="NCBI Taxonomy" id="620910"/>
    <lineage>
        <taxon>Bacteria</taxon>
        <taxon>Bacillati</taxon>
        <taxon>Actinomycetota</taxon>
        <taxon>Actinomycetes</taxon>
        <taxon>Micrococcales</taxon>
        <taxon>Luteimicrobium</taxon>
    </lineage>
</organism>
<evidence type="ECO:0000313" key="2">
    <source>
        <dbReference type="Proteomes" id="UP000231586"/>
    </source>
</evidence>
<comment type="caution">
    <text evidence="1">The sequence shown here is derived from an EMBL/GenBank/DDBJ whole genome shotgun (WGS) entry which is preliminary data.</text>
</comment>